<keyword evidence="1" id="KW-0812">Transmembrane</keyword>
<protein>
    <recommendedName>
        <fullName evidence="2">HTH araC/xylS-type domain-containing protein</fullName>
    </recommendedName>
</protein>
<gene>
    <name evidence="3" type="ORF">SKC38_01355</name>
</gene>
<feature type="transmembrane region" description="Helical" evidence="1">
    <location>
        <begin position="93"/>
        <end position="116"/>
    </location>
</feature>
<comment type="caution">
    <text evidence="3">The sequence shown here is derived from an EMBL/GenBank/DDBJ whole genome shotgun (WGS) entry which is preliminary data.</text>
</comment>
<dbReference type="PROSITE" id="PS01124">
    <property type="entry name" value="HTH_ARAC_FAMILY_2"/>
    <property type="match status" value="1"/>
</dbReference>
<evidence type="ECO:0000259" key="2">
    <source>
        <dbReference type="PROSITE" id="PS01124"/>
    </source>
</evidence>
<feature type="transmembrane region" description="Helical" evidence="1">
    <location>
        <begin position="173"/>
        <end position="196"/>
    </location>
</feature>
<evidence type="ECO:0000313" key="3">
    <source>
        <dbReference type="EMBL" id="MFD3274869.1"/>
    </source>
</evidence>
<dbReference type="InterPro" id="IPR018060">
    <property type="entry name" value="HTH_AraC"/>
</dbReference>
<sequence>MLYPHVIKVISPIHFLTPPIGFLFFFFMLYPQRSFKRWQWLHFLPFLLHFIELIPFYLGPVEAKIHEAELIMQYKSLINYPSDVSYFSPRTLVLLKVISTVAYSFLTAGMLIQFIWKAGRLVYQKNRLLLNWLAASMSIRLVSLYFTLSYVTGGISFNNLNFSYSDLLMNMDAMLNVAFLFVFPSLLDGVSLNSLVLRLNEPARQAEPGEDEVKLAKYQQIAERLEHHFSKERIFLNPDLSQEMVASALSVSPRALSRATVYMYNLSFPDFVNSWRIAYIVENQKVDETWRNYSQELLAEYSGFGSRQSLNNATNRLYQLTSARYFSAQLEK</sequence>
<keyword evidence="1" id="KW-0472">Membrane</keyword>
<feature type="transmembrane region" description="Helical" evidence="1">
    <location>
        <begin position="6"/>
        <end position="28"/>
    </location>
</feature>
<reference evidence="3 4" key="1">
    <citation type="submission" date="2024-03" db="EMBL/GenBank/DDBJ databases">
        <title>Aquirufa genome sequencing.</title>
        <authorList>
            <person name="Pitt A."/>
            <person name="Hahn M.W."/>
        </authorList>
    </citation>
    <scope>NUCLEOTIDE SEQUENCE [LARGE SCALE GENOMIC DNA]</scope>
    <source>
        <strain evidence="3 4">PLAD-142S6K</strain>
    </source>
</reference>
<proteinExistence type="predicted"/>
<evidence type="ECO:0000256" key="1">
    <source>
        <dbReference type="SAM" id="Phobius"/>
    </source>
</evidence>
<evidence type="ECO:0000313" key="4">
    <source>
        <dbReference type="Proteomes" id="UP001598114"/>
    </source>
</evidence>
<keyword evidence="1" id="KW-1133">Transmembrane helix</keyword>
<accession>A0ABW6CVZ3</accession>
<feature type="domain" description="HTH araC/xylS-type" evidence="2">
    <location>
        <begin position="219"/>
        <end position="328"/>
    </location>
</feature>
<name>A0ABW6CVZ3_9BACT</name>
<dbReference type="Gene3D" id="1.10.10.60">
    <property type="entry name" value="Homeodomain-like"/>
    <property type="match status" value="1"/>
</dbReference>
<organism evidence="3 4">
    <name type="scientific">Aquirufa echingensis</name>
    <dbReference type="NCBI Taxonomy" id="3096516"/>
    <lineage>
        <taxon>Bacteria</taxon>
        <taxon>Pseudomonadati</taxon>
        <taxon>Bacteroidota</taxon>
        <taxon>Cytophagia</taxon>
        <taxon>Cytophagales</taxon>
        <taxon>Flectobacillaceae</taxon>
        <taxon>Aquirufa</taxon>
    </lineage>
</organism>
<feature type="transmembrane region" description="Helical" evidence="1">
    <location>
        <begin position="40"/>
        <end position="58"/>
    </location>
</feature>
<dbReference type="EMBL" id="JBBKYA010000001">
    <property type="protein sequence ID" value="MFD3274869.1"/>
    <property type="molecule type" value="Genomic_DNA"/>
</dbReference>
<dbReference type="RefSeq" id="WP_377974430.1">
    <property type="nucleotide sequence ID" value="NZ_JBBKYA010000001.1"/>
</dbReference>
<feature type="transmembrane region" description="Helical" evidence="1">
    <location>
        <begin position="128"/>
        <end position="153"/>
    </location>
</feature>
<dbReference type="Proteomes" id="UP001598114">
    <property type="component" value="Unassembled WGS sequence"/>
</dbReference>
<dbReference type="SMART" id="SM00342">
    <property type="entry name" value="HTH_ARAC"/>
    <property type="match status" value="1"/>
</dbReference>
<keyword evidence="4" id="KW-1185">Reference proteome</keyword>